<evidence type="ECO:0000256" key="7">
    <source>
        <dbReference type="SAM" id="Phobius"/>
    </source>
</evidence>
<accession>A0ABQ1P607</accession>
<keyword evidence="3" id="KW-0547">Nucleotide-binding</keyword>
<feature type="domain" description="ABC transporter" evidence="8">
    <location>
        <begin position="336"/>
        <end position="559"/>
    </location>
</feature>
<proteinExistence type="predicted"/>
<dbReference type="SMART" id="SM00382">
    <property type="entry name" value="AAA"/>
    <property type="match status" value="1"/>
</dbReference>
<dbReference type="NCBIfam" id="TIGR02868">
    <property type="entry name" value="CydC"/>
    <property type="match status" value="1"/>
</dbReference>
<dbReference type="SUPFAM" id="SSF90123">
    <property type="entry name" value="ABC transporter transmembrane region"/>
    <property type="match status" value="1"/>
</dbReference>
<organism evidence="10 11">
    <name type="scientific">Halopseudomonas salina</name>
    <dbReference type="NCBI Taxonomy" id="1323744"/>
    <lineage>
        <taxon>Bacteria</taxon>
        <taxon>Pseudomonadati</taxon>
        <taxon>Pseudomonadota</taxon>
        <taxon>Gammaproteobacteria</taxon>
        <taxon>Pseudomonadales</taxon>
        <taxon>Pseudomonadaceae</taxon>
        <taxon>Halopseudomonas</taxon>
    </lineage>
</organism>
<dbReference type="GO" id="GO:0005524">
    <property type="term" value="F:ATP binding"/>
    <property type="evidence" value="ECO:0007669"/>
    <property type="project" value="UniProtKB-KW"/>
</dbReference>
<comment type="caution">
    <text evidence="10">The sequence shown here is derived from an EMBL/GenBank/DDBJ whole genome shotgun (WGS) entry which is preliminary data.</text>
</comment>
<comment type="subcellular location">
    <subcellularLocation>
        <location evidence="1">Cell membrane</location>
        <topology evidence="1">Multi-pass membrane protein</topology>
    </subcellularLocation>
</comment>
<gene>
    <name evidence="10" type="ORF">GCM10007418_09000</name>
</gene>
<feature type="transmembrane region" description="Helical" evidence="7">
    <location>
        <begin position="286"/>
        <end position="308"/>
    </location>
</feature>
<evidence type="ECO:0000256" key="4">
    <source>
        <dbReference type="ARBA" id="ARBA00022840"/>
    </source>
</evidence>
<evidence type="ECO:0000259" key="8">
    <source>
        <dbReference type="PROSITE" id="PS50893"/>
    </source>
</evidence>
<name>A0ABQ1P607_9GAMM</name>
<keyword evidence="2 7" id="KW-0812">Transmembrane</keyword>
<dbReference type="Gene3D" id="3.40.50.300">
    <property type="entry name" value="P-loop containing nucleotide triphosphate hydrolases"/>
    <property type="match status" value="1"/>
</dbReference>
<keyword evidence="5 7" id="KW-1133">Transmembrane helix</keyword>
<dbReference type="InterPro" id="IPR011527">
    <property type="entry name" value="ABC1_TM_dom"/>
</dbReference>
<feature type="domain" description="ABC transmembrane type-1" evidence="9">
    <location>
        <begin position="19"/>
        <end position="310"/>
    </location>
</feature>
<dbReference type="Gene3D" id="1.20.1560.10">
    <property type="entry name" value="ABC transporter type 1, transmembrane domain"/>
    <property type="match status" value="1"/>
</dbReference>
<dbReference type="PROSITE" id="PS50893">
    <property type="entry name" value="ABC_TRANSPORTER_2"/>
    <property type="match status" value="1"/>
</dbReference>
<dbReference type="EMBL" id="BMFF01000002">
    <property type="protein sequence ID" value="GGC91528.1"/>
    <property type="molecule type" value="Genomic_DNA"/>
</dbReference>
<evidence type="ECO:0000313" key="11">
    <source>
        <dbReference type="Proteomes" id="UP000638188"/>
    </source>
</evidence>
<feature type="transmembrane region" description="Helical" evidence="7">
    <location>
        <begin position="168"/>
        <end position="190"/>
    </location>
</feature>
<sequence length="559" mass="59788">MSDLSPWLQMIMQRRGRLWVGALLLALTLFSAVGLLALSGWFITATGVTALLWAAGQRVMFDVYMPGGGIRFFALTRTVARYSERVFNHNTVLSLLADLRGRHFAALAVLDGATLSRLRAAQWLNRLTADIDTLDTLYLRLLAPPLVALLGVVLVSALIAVFHLSLALLIGVVLLAVLLILTLGMARIGLHYSARRVEQLDGLRVQAVEQLQGMAELTAAGTLELHRRHLLQRSQQMLDDQLALQGRIALGQALATLGVMGAVVVGLFGAIQAYSEGLLSGPVAVMIPLALMALSEGFAGLPAAFAQYGSTRAAARRLNQQTAMSTALVDPEKPAEVPTDLTLQWQDVCVPYAGLQNVNLTLHHGERLALIGPSGSGKSTLAALAARLIDPEIGQMTVGGTPLGGIQLGSTRLHQLSLTQWRAQVGYLTQQTELLHDSIAANLLLGNPAATDEQLWRVLEMVDLAELVSGLPAGINTWVGESGKQFSGGEGRRLALARVLLKEAPVVILDEPFSGLDAATRKRVIARMEPWLAGRTALLLGHDAGLLPQAGRVLSMADL</sequence>
<evidence type="ECO:0000256" key="3">
    <source>
        <dbReference type="ARBA" id="ARBA00022741"/>
    </source>
</evidence>
<dbReference type="PROSITE" id="PS50929">
    <property type="entry name" value="ABC_TM1F"/>
    <property type="match status" value="1"/>
</dbReference>
<evidence type="ECO:0000313" key="10">
    <source>
        <dbReference type="EMBL" id="GGC91528.1"/>
    </source>
</evidence>
<feature type="transmembrane region" description="Helical" evidence="7">
    <location>
        <begin position="141"/>
        <end position="162"/>
    </location>
</feature>
<evidence type="ECO:0000256" key="6">
    <source>
        <dbReference type="ARBA" id="ARBA00023136"/>
    </source>
</evidence>
<dbReference type="Proteomes" id="UP000638188">
    <property type="component" value="Unassembled WGS sequence"/>
</dbReference>
<dbReference type="SUPFAM" id="SSF52540">
    <property type="entry name" value="P-loop containing nucleoside triphosphate hydrolases"/>
    <property type="match status" value="1"/>
</dbReference>
<dbReference type="PANTHER" id="PTHR24221:SF653">
    <property type="entry name" value="TRANSPORT ATP-BINDING PROTEIN CYDC"/>
    <property type="match status" value="1"/>
</dbReference>
<dbReference type="PANTHER" id="PTHR24221">
    <property type="entry name" value="ATP-BINDING CASSETTE SUB-FAMILY B"/>
    <property type="match status" value="1"/>
</dbReference>
<dbReference type="RefSeq" id="WP_150276148.1">
    <property type="nucleotide sequence ID" value="NZ_BMFF01000002.1"/>
</dbReference>
<keyword evidence="6 7" id="KW-0472">Membrane</keyword>
<dbReference type="Pfam" id="PF00005">
    <property type="entry name" value="ABC_tran"/>
    <property type="match status" value="1"/>
</dbReference>
<dbReference type="InterPro" id="IPR003593">
    <property type="entry name" value="AAA+_ATPase"/>
</dbReference>
<dbReference type="InterPro" id="IPR014223">
    <property type="entry name" value="ABC_CydC/D"/>
</dbReference>
<evidence type="ECO:0000256" key="2">
    <source>
        <dbReference type="ARBA" id="ARBA00022692"/>
    </source>
</evidence>
<reference evidence="11" key="1">
    <citation type="journal article" date="2019" name="Int. J. Syst. Evol. Microbiol.">
        <title>The Global Catalogue of Microorganisms (GCM) 10K type strain sequencing project: providing services to taxonomists for standard genome sequencing and annotation.</title>
        <authorList>
            <consortium name="The Broad Institute Genomics Platform"/>
            <consortium name="The Broad Institute Genome Sequencing Center for Infectious Disease"/>
            <person name="Wu L."/>
            <person name="Ma J."/>
        </authorList>
    </citation>
    <scope>NUCLEOTIDE SEQUENCE [LARGE SCALE GENOMIC DNA]</scope>
    <source>
        <strain evidence="11">CGMCC 1.12482</strain>
    </source>
</reference>
<dbReference type="InterPro" id="IPR039421">
    <property type="entry name" value="Type_1_exporter"/>
</dbReference>
<keyword evidence="11" id="KW-1185">Reference proteome</keyword>
<dbReference type="InterPro" id="IPR036640">
    <property type="entry name" value="ABC1_TM_sf"/>
</dbReference>
<evidence type="ECO:0000256" key="1">
    <source>
        <dbReference type="ARBA" id="ARBA00004651"/>
    </source>
</evidence>
<evidence type="ECO:0000259" key="9">
    <source>
        <dbReference type="PROSITE" id="PS50929"/>
    </source>
</evidence>
<feature type="transmembrane region" description="Helical" evidence="7">
    <location>
        <begin position="253"/>
        <end position="274"/>
    </location>
</feature>
<dbReference type="Pfam" id="PF00664">
    <property type="entry name" value="ABC_membrane"/>
    <property type="match status" value="1"/>
</dbReference>
<protein>
    <submittedName>
        <fullName evidence="10">Cysteine/glutathione ABC transporter ATP-binding protein/permease CydC</fullName>
    </submittedName>
</protein>
<keyword evidence="4 10" id="KW-0067">ATP-binding</keyword>
<dbReference type="InterPro" id="IPR027417">
    <property type="entry name" value="P-loop_NTPase"/>
</dbReference>
<dbReference type="InterPro" id="IPR003439">
    <property type="entry name" value="ABC_transporter-like_ATP-bd"/>
</dbReference>
<evidence type="ECO:0000256" key="5">
    <source>
        <dbReference type="ARBA" id="ARBA00022989"/>
    </source>
</evidence>